<evidence type="ECO:0000313" key="11">
    <source>
        <dbReference type="EMBL" id="CAD8222772.1"/>
    </source>
</evidence>
<evidence type="ECO:0000256" key="6">
    <source>
        <dbReference type="ARBA" id="ARBA00022723"/>
    </source>
</evidence>
<evidence type="ECO:0000256" key="1">
    <source>
        <dbReference type="ARBA" id="ARBA00001623"/>
    </source>
</evidence>
<dbReference type="InterPro" id="IPR050110">
    <property type="entry name" value="Glyoxalase_II_hydrolase"/>
</dbReference>
<keyword evidence="6" id="KW-0479">Metal-binding</keyword>
<accession>A0A7R9T3N3</accession>
<evidence type="ECO:0000256" key="7">
    <source>
        <dbReference type="ARBA" id="ARBA00022801"/>
    </source>
</evidence>
<dbReference type="PIRSF" id="PIRSF005457">
    <property type="entry name" value="Glx"/>
    <property type="match status" value="1"/>
</dbReference>
<name>A0A7R9T3N3_9CHLO</name>
<sequence length="258" mass="27912">MDVLQFPALGDNYGFAVRCRKTKTVALVDAPDEGAIARALSSAGWESPSMILNTHHHRDHVGANGGVRARFPDARVVVVAPRREAEKIGDVDVAVEEGDVVEIGDVRATVRETPGHTLGHVVYHFEEEKKVFVGDTMFALGCGRLFEGTPAMMWASMQKLLAMSDDTQVYCAHEYTQSNAKFALSVDPTNEALRARAREIDALRAKGEPTVPTTIGLERLTNPFCRPDSAGVQNGVNMLGSSDLAAVFGAVRSAKDNF</sequence>
<keyword evidence="7" id="KW-0378">Hydrolase</keyword>
<comment type="catalytic activity">
    <reaction evidence="1">
        <text>an S-(2-hydroxyacyl)glutathione + H2O = a 2-hydroxy carboxylate + glutathione + H(+)</text>
        <dbReference type="Rhea" id="RHEA:21864"/>
        <dbReference type="ChEBI" id="CHEBI:15377"/>
        <dbReference type="ChEBI" id="CHEBI:15378"/>
        <dbReference type="ChEBI" id="CHEBI:57925"/>
        <dbReference type="ChEBI" id="CHEBI:58896"/>
        <dbReference type="ChEBI" id="CHEBI:71261"/>
        <dbReference type="EC" id="3.1.2.6"/>
    </reaction>
</comment>
<dbReference type="InterPro" id="IPR017782">
    <property type="entry name" value="Hydroxyacylglutathione_Hdrlase"/>
</dbReference>
<dbReference type="InterPro" id="IPR001279">
    <property type="entry name" value="Metallo-B-lactamas"/>
</dbReference>
<evidence type="ECO:0000256" key="2">
    <source>
        <dbReference type="ARBA" id="ARBA00001947"/>
    </source>
</evidence>
<dbReference type="SMART" id="SM00849">
    <property type="entry name" value="Lactamase_B"/>
    <property type="match status" value="1"/>
</dbReference>
<evidence type="ECO:0000259" key="10">
    <source>
        <dbReference type="SMART" id="SM00849"/>
    </source>
</evidence>
<dbReference type="GO" id="GO:0004416">
    <property type="term" value="F:hydroxyacylglutathione hydrolase activity"/>
    <property type="evidence" value="ECO:0007669"/>
    <property type="project" value="UniProtKB-EC"/>
</dbReference>
<dbReference type="Pfam" id="PF16123">
    <property type="entry name" value="HAGH_C"/>
    <property type="match status" value="1"/>
</dbReference>
<evidence type="ECO:0000256" key="5">
    <source>
        <dbReference type="ARBA" id="ARBA00011917"/>
    </source>
</evidence>
<dbReference type="InterPro" id="IPR035680">
    <property type="entry name" value="Clx_II_MBL"/>
</dbReference>
<dbReference type="PANTHER" id="PTHR43705:SF1">
    <property type="entry name" value="HYDROXYACYLGLUTATHIONE HYDROLASE GLOB"/>
    <property type="match status" value="1"/>
</dbReference>
<dbReference type="NCBIfam" id="TIGR03413">
    <property type="entry name" value="GSH_gloB"/>
    <property type="match status" value="1"/>
</dbReference>
<dbReference type="PANTHER" id="PTHR43705">
    <property type="entry name" value="HYDROXYACYLGLUTATHIONE HYDROLASE"/>
    <property type="match status" value="1"/>
</dbReference>
<dbReference type="CDD" id="cd07723">
    <property type="entry name" value="hydroxyacylglutathione_hydrolase_MBL-fold"/>
    <property type="match status" value="1"/>
</dbReference>
<dbReference type="GO" id="GO:0019243">
    <property type="term" value="P:methylglyoxal catabolic process to D-lactate via S-lactoyl-glutathione"/>
    <property type="evidence" value="ECO:0007669"/>
    <property type="project" value="InterPro"/>
</dbReference>
<dbReference type="Gene3D" id="3.60.15.10">
    <property type="entry name" value="Ribonuclease Z/Hydroxyacylglutathione hydrolase-like"/>
    <property type="match status" value="1"/>
</dbReference>
<dbReference type="InterPro" id="IPR032282">
    <property type="entry name" value="HAGH_C"/>
</dbReference>
<dbReference type="SUPFAM" id="SSF56281">
    <property type="entry name" value="Metallo-hydrolase/oxidoreductase"/>
    <property type="match status" value="1"/>
</dbReference>
<evidence type="ECO:0000256" key="3">
    <source>
        <dbReference type="ARBA" id="ARBA00004963"/>
    </source>
</evidence>
<dbReference type="HAMAP" id="MF_01374">
    <property type="entry name" value="Glyoxalase_2"/>
    <property type="match status" value="1"/>
</dbReference>
<reference evidence="11" key="1">
    <citation type="submission" date="2021-01" db="EMBL/GenBank/DDBJ databases">
        <authorList>
            <person name="Corre E."/>
            <person name="Pelletier E."/>
            <person name="Niang G."/>
            <person name="Scheremetjew M."/>
            <person name="Finn R."/>
            <person name="Kale V."/>
            <person name="Holt S."/>
            <person name="Cochrane G."/>
            <person name="Meng A."/>
            <person name="Brown T."/>
            <person name="Cohen L."/>
        </authorList>
    </citation>
    <scope>NUCLEOTIDE SEQUENCE</scope>
    <source>
        <strain evidence="11">Clade-A-BCC118000</strain>
    </source>
</reference>
<dbReference type="EMBL" id="HBDX01004065">
    <property type="protein sequence ID" value="CAD8222772.1"/>
    <property type="molecule type" value="Transcribed_RNA"/>
</dbReference>
<organism evidence="11">
    <name type="scientific">Ostreococcus sp. 'lucimarinus'</name>
    <dbReference type="NCBI Taxonomy" id="242159"/>
    <lineage>
        <taxon>Eukaryota</taxon>
        <taxon>Viridiplantae</taxon>
        <taxon>Chlorophyta</taxon>
        <taxon>Mamiellophyceae</taxon>
        <taxon>Mamiellales</taxon>
        <taxon>Bathycoccaceae</taxon>
        <taxon>Ostreococcus</taxon>
    </lineage>
</organism>
<evidence type="ECO:0000256" key="4">
    <source>
        <dbReference type="ARBA" id="ARBA00006759"/>
    </source>
</evidence>
<dbReference type="Pfam" id="PF00753">
    <property type="entry name" value="Lactamase_B"/>
    <property type="match status" value="1"/>
</dbReference>
<comment type="similarity">
    <text evidence="4">Belongs to the metallo-beta-lactamase superfamily. Glyoxalase II family.</text>
</comment>
<proteinExistence type="inferred from homology"/>
<comment type="cofactor">
    <cofactor evidence="2">
        <name>Zn(2+)</name>
        <dbReference type="ChEBI" id="CHEBI:29105"/>
    </cofactor>
</comment>
<comment type="pathway">
    <text evidence="3">Secondary metabolite metabolism; methylglyoxal degradation; (R)-lactate from methylglyoxal: step 2/2.</text>
</comment>
<feature type="domain" description="Metallo-beta-lactamase" evidence="10">
    <location>
        <begin position="11"/>
        <end position="173"/>
    </location>
</feature>
<evidence type="ECO:0000256" key="8">
    <source>
        <dbReference type="ARBA" id="ARBA00022833"/>
    </source>
</evidence>
<dbReference type="GO" id="GO:0046872">
    <property type="term" value="F:metal ion binding"/>
    <property type="evidence" value="ECO:0007669"/>
    <property type="project" value="UniProtKB-KW"/>
</dbReference>
<dbReference type="InterPro" id="IPR036866">
    <property type="entry name" value="RibonucZ/Hydroxyglut_hydro"/>
</dbReference>
<gene>
    <name evidence="11" type="ORF">OLUC0939_LOCUS3496</name>
</gene>
<keyword evidence="8" id="KW-0862">Zinc</keyword>
<protein>
    <recommendedName>
        <fullName evidence="5">hydroxyacylglutathione hydrolase</fullName>
        <ecNumber evidence="5">3.1.2.6</ecNumber>
    </recommendedName>
    <alternativeName>
        <fullName evidence="9">Glyoxalase II</fullName>
    </alternativeName>
</protein>
<dbReference type="AlphaFoldDB" id="A0A7R9T3N3"/>
<dbReference type="EC" id="3.1.2.6" evidence="5"/>
<evidence type="ECO:0000256" key="9">
    <source>
        <dbReference type="ARBA" id="ARBA00031044"/>
    </source>
</evidence>